<proteinExistence type="inferred from homology"/>
<name>A0A835Z9D8_9STRA</name>
<reference evidence="6" key="1">
    <citation type="submission" date="2021-02" db="EMBL/GenBank/DDBJ databases">
        <title>First Annotated Genome of the Yellow-green Alga Tribonema minus.</title>
        <authorList>
            <person name="Mahan K.M."/>
        </authorList>
    </citation>
    <scope>NUCLEOTIDE SEQUENCE</scope>
    <source>
        <strain evidence="6">UTEX B ZZ1240</strain>
    </source>
</reference>
<feature type="region of interest" description="Disordered" evidence="4">
    <location>
        <begin position="193"/>
        <end position="220"/>
    </location>
</feature>
<dbReference type="PROSITE" id="PS01031">
    <property type="entry name" value="SHSP"/>
    <property type="match status" value="1"/>
</dbReference>
<evidence type="ECO:0000313" key="6">
    <source>
        <dbReference type="EMBL" id="KAG5189621.1"/>
    </source>
</evidence>
<dbReference type="InterPro" id="IPR002068">
    <property type="entry name" value="A-crystallin/Hsp20_dom"/>
</dbReference>
<dbReference type="Pfam" id="PF00011">
    <property type="entry name" value="HSP20"/>
    <property type="match status" value="1"/>
</dbReference>
<sequence length="271" mass="29594">MLAPTRYLVFRAVPARLSANGLRPSFNLTRTLSSEAEGEGSSGTIKAEHVSGGGTAQDTQQSRRRRGMRSVTPGSAGATPSASLSPTQRGTSVRRLAQPARDLQDLRRGFDDLFRSFEQDFFGSPSPFPSVFGSPLAGFTPSTILSMPAPPALPAMSMDVRATDGAYNISVELPGLDKKDLRIEVDDERNALTLTATHEEKPADTSSEEEEEEEPGYLLRERSYGRVTRSVFLPDDADMKKIQEAELKDGVLHVMVPKKEEAQTTRPLEIK</sequence>
<dbReference type="Proteomes" id="UP000664859">
    <property type="component" value="Unassembled WGS sequence"/>
</dbReference>
<dbReference type="AlphaFoldDB" id="A0A835Z9D8"/>
<dbReference type="InterPro" id="IPR031107">
    <property type="entry name" value="Small_HSP"/>
</dbReference>
<evidence type="ECO:0000256" key="4">
    <source>
        <dbReference type="SAM" id="MobiDB-lite"/>
    </source>
</evidence>
<feature type="compositionally biased region" description="Acidic residues" evidence="4">
    <location>
        <begin position="206"/>
        <end position="215"/>
    </location>
</feature>
<feature type="compositionally biased region" description="Polar residues" evidence="4">
    <location>
        <begin position="78"/>
        <end position="91"/>
    </location>
</feature>
<keyword evidence="1" id="KW-0346">Stress response</keyword>
<dbReference type="CDD" id="cd06464">
    <property type="entry name" value="ACD_sHsps-like"/>
    <property type="match status" value="1"/>
</dbReference>
<gene>
    <name evidence="6" type="ORF">JKP88DRAFT_19395</name>
</gene>
<protein>
    <submittedName>
        <fullName evidence="6">HSP20-like chaperone</fullName>
    </submittedName>
</protein>
<evidence type="ECO:0000259" key="5">
    <source>
        <dbReference type="PROSITE" id="PS01031"/>
    </source>
</evidence>
<dbReference type="Gene3D" id="2.60.40.790">
    <property type="match status" value="1"/>
</dbReference>
<comment type="caution">
    <text evidence="6">The sequence shown here is derived from an EMBL/GenBank/DDBJ whole genome shotgun (WGS) entry which is preliminary data.</text>
</comment>
<feature type="domain" description="SHSP" evidence="5">
    <location>
        <begin position="147"/>
        <end position="271"/>
    </location>
</feature>
<dbReference type="InterPro" id="IPR008978">
    <property type="entry name" value="HSP20-like_chaperone"/>
</dbReference>
<comment type="similarity">
    <text evidence="2 3">Belongs to the small heat shock protein (HSP20) family.</text>
</comment>
<evidence type="ECO:0000256" key="1">
    <source>
        <dbReference type="ARBA" id="ARBA00023016"/>
    </source>
</evidence>
<dbReference type="PANTHER" id="PTHR11527">
    <property type="entry name" value="HEAT-SHOCK PROTEIN 20 FAMILY MEMBER"/>
    <property type="match status" value="1"/>
</dbReference>
<accession>A0A835Z9D8</accession>
<dbReference type="SUPFAM" id="SSF49764">
    <property type="entry name" value="HSP20-like chaperones"/>
    <property type="match status" value="1"/>
</dbReference>
<evidence type="ECO:0000313" key="7">
    <source>
        <dbReference type="Proteomes" id="UP000664859"/>
    </source>
</evidence>
<keyword evidence="7" id="KW-1185">Reference proteome</keyword>
<dbReference type="EMBL" id="JAFCMP010000046">
    <property type="protein sequence ID" value="KAG5189621.1"/>
    <property type="molecule type" value="Genomic_DNA"/>
</dbReference>
<dbReference type="OrthoDB" id="205527at2759"/>
<evidence type="ECO:0000256" key="3">
    <source>
        <dbReference type="RuleBase" id="RU003616"/>
    </source>
</evidence>
<feature type="region of interest" description="Disordered" evidence="4">
    <location>
        <begin position="33"/>
        <end position="100"/>
    </location>
</feature>
<organism evidence="6 7">
    <name type="scientific">Tribonema minus</name>
    <dbReference type="NCBI Taxonomy" id="303371"/>
    <lineage>
        <taxon>Eukaryota</taxon>
        <taxon>Sar</taxon>
        <taxon>Stramenopiles</taxon>
        <taxon>Ochrophyta</taxon>
        <taxon>PX clade</taxon>
        <taxon>Xanthophyceae</taxon>
        <taxon>Tribonematales</taxon>
        <taxon>Tribonemataceae</taxon>
        <taxon>Tribonema</taxon>
    </lineage>
</organism>
<evidence type="ECO:0000256" key="2">
    <source>
        <dbReference type="PROSITE-ProRule" id="PRU00285"/>
    </source>
</evidence>